<dbReference type="InterPro" id="IPR000262">
    <property type="entry name" value="FMN-dep_DH"/>
</dbReference>
<dbReference type="RefSeq" id="XP_064704637.1">
    <property type="nucleotide sequence ID" value="XM_064847525.1"/>
</dbReference>
<keyword evidence="6" id="KW-1185">Reference proteome</keyword>
<evidence type="ECO:0000256" key="1">
    <source>
        <dbReference type="ARBA" id="ARBA00001917"/>
    </source>
</evidence>
<dbReference type="Gene3D" id="3.10.120.10">
    <property type="entry name" value="Cytochrome b5-like heme/steroid binding domain"/>
    <property type="match status" value="1"/>
</dbReference>
<dbReference type="PANTHER" id="PTHR10578">
    <property type="entry name" value="S -2-HYDROXY-ACID OXIDASE-RELATED"/>
    <property type="match status" value="1"/>
</dbReference>
<comment type="caution">
    <text evidence="5">The sequence shown here is derived from an EMBL/GenBank/DDBJ whole genome shotgun (WGS) entry which is preliminary data.</text>
</comment>
<comment type="cofactor">
    <cofactor evidence="1">
        <name>FMN</name>
        <dbReference type="ChEBI" id="CHEBI:58210"/>
    </cofactor>
</comment>
<dbReference type="PROSITE" id="PS50255">
    <property type="entry name" value="CYTOCHROME_B5_2"/>
    <property type="match status" value="1"/>
</dbReference>
<protein>
    <recommendedName>
        <fullName evidence="7">Cytochrome b2, mitochondrial</fullName>
    </recommendedName>
</protein>
<evidence type="ECO:0000313" key="5">
    <source>
        <dbReference type="EMBL" id="KAK5049827.1"/>
    </source>
</evidence>
<feature type="domain" description="FMN hydroxy acid dehydrogenase" evidence="4">
    <location>
        <begin position="106"/>
        <end position="447"/>
    </location>
</feature>
<dbReference type="GO" id="GO:0016491">
    <property type="term" value="F:oxidoreductase activity"/>
    <property type="evidence" value="ECO:0007669"/>
    <property type="project" value="UniProtKB-KW"/>
</dbReference>
<evidence type="ECO:0000313" key="6">
    <source>
        <dbReference type="Proteomes" id="UP001358417"/>
    </source>
</evidence>
<gene>
    <name evidence="5" type="ORF">LTR84_003945</name>
</gene>
<dbReference type="SMART" id="SM01117">
    <property type="entry name" value="Cyt-b5"/>
    <property type="match status" value="1"/>
</dbReference>
<keyword evidence="2" id="KW-0560">Oxidoreductase</keyword>
<dbReference type="InterPro" id="IPR036400">
    <property type="entry name" value="Cyt_B5-like_heme/steroid_sf"/>
</dbReference>
<reference evidence="5 6" key="1">
    <citation type="submission" date="2023-08" db="EMBL/GenBank/DDBJ databases">
        <title>Black Yeasts Isolated from many extreme environments.</title>
        <authorList>
            <person name="Coleine C."/>
            <person name="Stajich J.E."/>
            <person name="Selbmann L."/>
        </authorList>
    </citation>
    <scope>NUCLEOTIDE SEQUENCE [LARGE SCALE GENOMIC DNA]</scope>
    <source>
        <strain evidence="5 6">CCFEE 5792</strain>
    </source>
</reference>
<sequence length="470" mass="51273">MPSSSSKVTVEELGQHVVEHDAWILLNGVVWDFSGFAAKHPGGQEIIESHLGKDGSAAYNEIHSPAMVLRYFGEERRVGEIEDTDAITFTSSQAETNTTKTAVELPPLESIVNLSQFEAVAERALSKKAWLYVSGATEDGHAHKANKELFRQLLFRPTLLKGVDDANTRTTFLGYDLSCPILAAPTSSIKLTHPDGEIAVAKGCQRSGVPAIVPSMSSFSASEVAEALEPDHPFFFQLYVHKDRAELRRLLDEVCGLGARAIMITADLPVLSKREAMSQGERVLAPPPTNTIIDPNLKWEDIKWIQNYTKLPVFVKGIQRAEDARRAYEIGCAGIYLSNHGGRALDTTPPGILVLLEIQKTCPEILPRMEVVVDGGIRRGSDVLKAICLGASAVCVGRPFLYALAYGEDGLVRAFEILKEELKIAMQLLGITNLSEAHLGYLNTSQLDLLLPSTKIHGPIVRSRGGTSKL</sequence>
<dbReference type="PANTHER" id="PTHR10578:SF104">
    <property type="entry name" value="CYTOCHROME B2, MITOCHONDRIAL-RELATED"/>
    <property type="match status" value="1"/>
</dbReference>
<feature type="domain" description="Cytochrome b5 heme-binding" evidence="3">
    <location>
        <begin position="5"/>
        <end position="82"/>
    </location>
</feature>
<evidence type="ECO:0008006" key="7">
    <source>
        <dbReference type="Google" id="ProtNLM"/>
    </source>
</evidence>
<evidence type="ECO:0000256" key="2">
    <source>
        <dbReference type="ARBA" id="ARBA00023002"/>
    </source>
</evidence>
<dbReference type="PROSITE" id="PS51349">
    <property type="entry name" value="FMN_HYDROXY_ACID_DH_2"/>
    <property type="match status" value="1"/>
</dbReference>
<dbReference type="Proteomes" id="UP001358417">
    <property type="component" value="Unassembled WGS sequence"/>
</dbReference>
<name>A0AAV9N4X6_9EURO</name>
<dbReference type="Pfam" id="PF00173">
    <property type="entry name" value="Cyt-b5"/>
    <property type="match status" value="1"/>
</dbReference>
<dbReference type="Gene3D" id="3.20.20.70">
    <property type="entry name" value="Aldolase class I"/>
    <property type="match status" value="1"/>
</dbReference>
<evidence type="ECO:0000259" key="3">
    <source>
        <dbReference type="PROSITE" id="PS50255"/>
    </source>
</evidence>
<evidence type="ECO:0000259" key="4">
    <source>
        <dbReference type="PROSITE" id="PS51349"/>
    </source>
</evidence>
<dbReference type="InterPro" id="IPR037396">
    <property type="entry name" value="FMN_HAD"/>
</dbReference>
<dbReference type="InterPro" id="IPR013785">
    <property type="entry name" value="Aldolase_TIM"/>
</dbReference>
<dbReference type="EMBL" id="JAVRRD010000018">
    <property type="protein sequence ID" value="KAK5049827.1"/>
    <property type="molecule type" value="Genomic_DNA"/>
</dbReference>
<accession>A0AAV9N4X6</accession>
<dbReference type="InterPro" id="IPR001199">
    <property type="entry name" value="Cyt_B5-like_heme/steroid-bd"/>
</dbReference>
<dbReference type="SUPFAM" id="SSF55856">
    <property type="entry name" value="Cytochrome b5-like heme/steroid binding domain"/>
    <property type="match status" value="1"/>
</dbReference>
<dbReference type="AlphaFoldDB" id="A0AAV9N4X6"/>
<organism evidence="5 6">
    <name type="scientific">Exophiala bonariae</name>
    <dbReference type="NCBI Taxonomy" id="1690606"/>
    <lineage>
        <taxon>Eukaryota</taxon>
        <taxon>Fungi</taxon>
        <taxon>Dikarya</taxon>
        <taxon>Ascomycota</taxon>
        <taxon>Pezizomycotina</taxon>
        <taxon>Eurotiomycetes</taxon>
        <taxon>Chaetothyriomycetidae</taxon>
        <taxon>Chaetothyriales</taxon>
        <taxon>Herpotrichiellaceae</taxon>
        <taxon>Exophiala</taxon>
    </lineage>
</organism>
<dbReference type="SUPFAM" id="SSF51395">
    <property type="entry name" value="FMN-linked oxidoreductases"/>
    <property type="match status" value="1"/>
</dbReference>
<proteinExistence type="predicted"/>
<dbReference type="Pfam" id="PF01070">
    <property type="entry name" value="FMN_dh"/>
    <property type="match status" value="2"/>
</dbReference>
<dbReference type="GeneID" id="89972125"/>